<protein>
    <submittedName>
        <fullName evidence="1">Uncharacterized protein</fullName>
    </submittedName>
</protein>
<gene>
    <name evidence="1" type="ORF">GCM10023346_40410</name>
</gene>
<name>A0ABP9SSD9_9MICC</name>
<organism evidence="1 2">
    <name type="scientific">Arthrobacter gyeryongensis</name>
    <dbReference type="NCBI Taxonomy" id="1650592"/>
    <lineage>
        <taxon>Bacteria</taxon>
        <taxon>Bacillati</taxon>
        <taxon>Actinomycetota</taxon>
        <taxon>Actinomycetes</taxon>
        <taxon>Micrococcales</taxon>
        <taxon>Micrococcaceae</taxon>
        <taxon>Arthrobacter</taxon>
    </lineage>
</organism>
<dbReference type="Proteomes" id="UP001500200">
    <property type="component" value="Unassembled WGS sequence"/>
</dbReference>
<dbReference type="EMBL" id="BAABKK010000030">
    <property type="protein sequence ID" value="GAA5199803.1"/>
    <property type="molecule type" value="Genomic_DNA"/>
</dbReference>
<accession>A0ABP9SSD9</accession>
<evidence type="ECO:0000313" key="1">
    <source>
        <dbReference type="EMBL" id="GAA5199803.1"/>
    </source>
</evidence>
<reference evidence="2" key="1">
    <citation type="journal article" date="2019" name="Int. J. Syst. Evol. Microbiol.">
        <title>The Global Catalogue of Microorganisms (GCM) 10K type strain sequencing project: providing services to taxonomists for standard genome sequencing and annotation.</title>
        <authorList>
            <consortium name="The Broad Institute Genomics Platform"/>
            <consortium name="The Broad Institute Genome Sequencing Center for Infectious Disease"/>
            <person name="Wu L."/>
            <person name="Ma J."/>
        </authorList>
    </citation>
    <scope>NUCLEOTIDE SEQUENCE [LARGE SCALE GENOMIC DNA]</scope>
    <source>
        <strain evidence="2">JCM 18514</strain>
    </source>
</reference>
<keyword evidence="2" id="KW-1185">Reference proteome</keyword>
<sequence>MQTFPDEITIPGTGVGVQPDAAIWMNDAAVLIEAKGTRKAAQFQKTQLAREYLALMTGPREHKLLLVIMSSPPPVRIQSSGRIDLFEGVTIGLEELCSAAARPDADVERLVQSIPETVCWITWPEIRSAVAEAAATYPCSDASLAGTLRRLAEGVTDAIDWHSGTETVC</sequence>
<proteinExistence type="predicted"/>
<dbReference type="CDD" id="cd01037">
    <property type="entry name" value="PDDEXK_nuclease-like"/>
    <property type="match status" value="1"/>
</dbReference>
<comment type="caution">
    <text evidence="1">The sequence shown here is derived from an EMBL/GenBank/DDBJ whole genome shotgun (WGS) entry which is preliminary data.</text>
</comment>
<evidence type="ECO:0000313" key="2">
    <source>
        <dbReference type="Proteomes" id="UP001500200"/>
    </source>
</evidence>